<evidence type="ECO:0000313" key="1">
    <source>
        <dbReference type="EMBL" id="GJT67026.1"/>
    </source>
</evidence>
<evidence type="ECO:0000313" key="2">
    <source>
        <dbReference type="Proteomes" id="UP001151760"/>
    </source>
</evidence>
<accession>A0ABQ5FUH1</accession>
<gene>
    <name evidence="1" type="ORF">Tco_1018506</name>
</gene>
<proteinExistence type="predicted"/>
<sequence>MWNVVECDPIVVRELLLGLQPWQSNPDSKCELYTSFVIMLVGVVAAVQGGEDTYAVVRSCQSIEVSPVERFLKKPTTRHSRSSNRGSRTRISPTCYDPIIKNALIVKGLTHGFRVDLKPD</sequence>
<reference evidence="1" key="2">
    <citation type="submission" date="2022-01" db="EMBL/GenBank/DDBJ databases">
        <authorList>
            <person name="Yamashiro T."/>
            <person name="Shiraishi A."/>
            <person name="Satake H."/>
            <person name="Nakayama K."/>
        </authorList>
    </citation>
    <scope>NUCLEOTIDE SEQUENCE</scope>
</reference>
<reference evidence="1" key="1">
    <citation type="journal article" date="2022" name="Int. J. Mol. Sci.">
        <title>Draft Genome of Tanacetum Coccineum: Genomic Comparison of Closely Related Tanacetum-Family Plants.</title>
        <authorList>
            <person name="Yamashiro T."/>
            <person name="Shiraishi A."/>
            <person name="Nakayama K."/>
            <person name="Satake H."/>
        </authorList>
    </citation>
    <scope>NUCLEOTIDE SEQUENCE</scope>
</reference>
<protein>
    <submittedName>
        <fullName evidence="1">Uncharacterized protein</fullName>
    </submittedName>
</protein>
<keyword evidence="2" id="KW-1185">Reference proteome</keyword>
<dbReference type="EMBL" id="BQNB010017769">
    <property type="protein sequence ID" value="GJT67026.1"/>
    <property type="molecule type" value="Genomic_DNA"/>
</dbReference>
<comment type="caution">
    <text evidence="1">The sequence shown here is derived from an EMBL/GenBank/DDBJ whole genome shotgun (WGS) entry which is preliminary data.</text>
</comment>
<name>A0ABQ5FUH1_9ASTR</name>
<organism evidence="1 2">
    <name type="scientific">Tanacetum coccineum</name>
    <dbReference type="NCBI Taxonomy" id="301880"/>
    <lineage>
        <taxon>Eukaryota</taxon>
        <taxon>Viridiplantae</taxon>
        <taxon>Streptophyta</taxon>
        <taxon>Embryophyta</taxon>
        <taxon>Tracheophyta</taxon>
        <taxon>Spermatophyta</taxon>
        <taxon>Magnoliopsida</taxon>
        <taxon>eudicotyledons</taxon>
        <taxon>Gunneridae</taxon>
        <taxon>Pentapetalae</taxon>
        <taxon>asterids</taxon>
        <taxon>campanulids</taxon>
        <taxon>Asterales</taxon>
        <taxon>Asteraceae</taxon>
        <taxon>Asteroideae</taxon>
        <taxon>Anthemideae</taxon>
        <taxon>Anthemidinae</taxon>
        <taxon>Tanacetum</taxon>
    </lineage>
</organism>
<dbReference type="Proteomes" id="UP001151760">
    <property type="component" value="Unassembled WGS sequence"/>
</dbReference>